<comment type="caution">
    <text evidence="4">The sequence shown here is derived from an EMBL/GenBank/DDBJ whole genome shotgun (WGS) entry which is preliminary data.</text>
</comment>
<feature type="compositionally biased region" description="Low complexity" evidence="1">
    <location>
        <begin position="187"/>
        <end position="200"/>
    </location>
</feature>
<gene>
    <name evidence="4" type="ORF">EMPS_06201</name>
</gene>
<dbReference type="GO" id="GO:0044695">
    <property type="term" value="C:Dsc E3 ubiquitin ligase complex"/>
    <property type="evidence" value="ECO:0007669"/>
    <property type="project" value="InterPro"/>
</dbReference>
<keyword evidence="2" id="KW-0472">Membrane</keyword>
<dbReference type="AlphaFoldDB" id="A0A9P3HCA8"/>
<feature type="compositionally biased region" description="Polar residues" evidence="1">
    <location>
        <begin position="160"/>
        <end position="186"/>
    </location>
</feature>
<feature type="transmembrane region" description="Helical" evidence="2">
    <location>
        <begin position="17"/>
        <end position="41"/>
    </location>
</feature>
<evidence type="ECO:0000259" key="3">
    <source>
        <dbReference type="Pfam" id="PF08508"/>
    </source>
</evidence>
<name>A0A9P3HCA8_9FUNG</name>
<proteinExistence type="predicted"/>
<dbReference type="GO" id="GO:0032933">
    <property type="term" value="P:SREBP signaling pathway"/>
    <property type="evidence" value="ECO:0007669"/>
    <property type="project" value="InterPro"/>
</dbReference>
<feature type="compositionally biased region" description="Low complexity" evidence="1">
    <location>
        <begin position="262"/>
        <end position="280"/>
    </location>
</feature>
<feature type="transmembrane region" description="Helical" evidence="2">
    <location>
        <begin position="53"/>
        <end position="71"/>
    </location>
</feature>
<protein>
    <recommendedName>
        <fullName evidence="3">DUF1746 domain-containing protein</fullName>
    </recommendedName>
</protein>
<feature type="region of interest" description="Disordered" evidence="1">
    <location>
        <begin position="127"/>
        <end position="289"/>
    </location>
</feature>
<evidence type="ECO:0000256" key="2">
    <source>
        <dbReference type="SAM" id="Phobius"/>
    </source>
</evidence>
<dbReference type="InterPro" id="IPR038967">
    <property type="entry name" value="Dsc4-like"/>
</dbReference>
<reference evidence="4" key="1">
    <citation type="submission" date="2021-11" db="EMBL/GenBank/DDBJ databases">
        <authorList>
            <person name="Herlambang A."/>
            <person name="Guo Y."/>
            <person name="Takashima Y."/>
            <person name="Nishizawa T."/>
        </authorList>
    </citation>
    <scope>NUCLEOTIDE SEQUENCE</scope>
    <source>
        <strain evidence="4">E1425</strain>
    </source>
</reference>
<evidence type="ECO:0000256" key="1">
    <source>
        <dbReference type="SAM" id="MobiDB-lite"/>
    </source>
</evidence>
<evidence type="ECO:0000313" key="5">
    <source>
        <dbReference type="Proteomes" id="UP000827284"/>
    </source>
</evidence>
<feature type="transmembrane region" description="Helical" evidence="2">
    <location>
        <begin position="98"/>
        <end position="120"/>
    </location>
</feature>
<accession>A0A9P3HCA8</accession>
<feature type="compositionally biased region" description="Low complexity" evidence="1">
    <location>
        <begin position="137"/>
        <end position="158"/>
    </location>
</feature>
<dbReference type="Pfam" id="PF08508">
    <property type="entry name" value="DUF1746"/>
    <property type="match status" value="1"/>
</dbReference>
<dbReference type="OrthoDB" id="5428737at2759"/>
<evidence type="ECO:0000313" key="4">
    <source>
        <dbReference type="EMBL" id="GJJ73843.1"/>
    </source>
</evidence>
<keyword evidence="2" id="KW-1133">Transmembrane helix</keyword>
<dbReference type="InterPro" id="IPR013715">
    <property type="entry name" value="DUF1746"/>
</dbReference>
<keyword evidence="5" id="KW-1185">Reference proteome</keyword>
<dbReference type="Proteomes" id="UP000827284">
    <property type="component" value="Unassembled WGS sequence"/>
</dbReference>
<reference evidence="4" key="2">
    <citation type="journal article" date="2022" name="Microbiol. Resour. Announc.">
        <title>Whole-Genome Sequence of Entomortierella parvispora E1425, a Mucoromycotan Fungus Associated with Burkholderiaceae-Related Endosymbiotic Bacteria.</title>
        <authorList>
            <person name="Herlambang A."/>
            <person name="Guo Y."/>
            <person name="Takashima Y."/>
            <person name="Narisawa K."/>
            <person name="Ohta H."/>
            <person name="Nishizawa T."/>
        </authorList>
    </citation>
    <scope>NUCLEOTIDE SEQUENCE</scope>
    <source>
        <strain evidence="4">E1425</strain>
    </source>
</reference>
<dbReference type="GO" id="GO:0005783">
    <property type="term" value="C:endoplasmic reticulum"/>
    <property type="evidence" value="ECO:0007669"/>
    <property type="project" value="TreeGrafter"/>
</dbReference>
<dbReference type="PANTHER" id="PTHR39405">
    <property type="entry name" value="DSC E3 UBIQUITIN LIGASE COMPLEX SUBUNIT 4"/>
    <property type="match status" value="1"/>
</dbReference>
<feature type="domain" description="DUF1746" evidence="3">
    <location>
        <begin position="14"/>
        <end position="111"/>
    </location>
</feature>
<sequence length="345" mass="37946">MSSIYYRKDAHKSIEGLLYALFVYSYLLDTSTFGLLLRCLVQDQLLSVKSKDTTLRIAVYAIFATSLLAFIRHLHVPSKYAIIIDFIGNVSPPSRTKLVILDIIICSLQILQALVVSMLFKSANSGRVTTRDRRRQASQTTTPASTSAGNSSATARSNSEVRPQTQSLASSSEDATLPASGSTSTRAGPSSPSPEAGSSSTLFEYTPTHHALDPPEPDAGSSPTGYYEDHEETRYSLENNGGTQRSSGERRNRRNRRRTSSDNHNPGNESGSESSQGESSSSDDDEDILGDDYEELREEEIFVFQLHFKDIVAYLFSNEEPLSLPRISERTAATTESDRVQNLPV</sequence>
<keyword evidence="2" id="KW-0812">Transmembrane</keyword>
<organism evidence="4 5">
    <name type="scientific">Entomortierella parvispora</name>
    <dbReference type="NCBI Taxonomy" id="205924"/>
    <lineage>
        <taxon>Eukaryota</taxon>
        <taxon>Fungi</taxon>
        <taxon>Fungi incertae sedis</taxon>
        <taxon>Mucoromycota</taxon>
        <taxon>Mortierellomycotina</taxon>
        <taxon>Mortierellomycetes</taxon>
        <taxon>Mortierellales</taxon>
        <taxon>Mortierellaceae</taxon>
        <taxon>Entomortierella</taxon>
    </lineage>
</organism>
<dbReference type="PANTHER" id="PTHR39405:SF1">
    <property type="entry name" value="DSC E3 UBIQUITIN LIGASE COMPLEX SUBUNIT 4"/>
    <property type="match status" value="1"/>
</dbReference>
<dbReference type="EMBL" id="BQFW01000008">
    <property type="protein sequence ID" value="GJJ73843.1"/>
    <property type="molecule type" value="Genomic_DNA"/>
</dbReference>